<feature type="compositionally biased region" description="Basic and acidic residues" evidence="7">
    <location>
        <begin position="160"/>
        <end position="175"/>
    </location>
</feature>
<feature type="compositionally biased region" description="Basic and acidic residues" evidence="7">
    <location>
        <begin position="182"/>
        <end position="202"/>
    </location>
</feature>
<evidence type="ECO:0000256" key="1">
    <source>
        <dbReference type="ARBA" id="ARBA00004604"/>
    </source>
</evidence>
<dbReference type="InterPro" id="IPR006984">
    <property type="entry name" value="Fcf1/UTP23"/>
</dbReference>
<dbReference type="GO" id="GO:0032040">
    <property type="term" value="C:small-subunit processome"/>
    <property type="evidence" value="ECO:0007669"/>
    <property type="project" value="InterPro"/>
</dbReference>
<evidence type="ECO:0000256" key="6">
    <source>
        <dbReference type="ARBA" id="ARBA00038503"/>
    </source>
</evidence>
<dbReference type="InterPro" id="IPR029060">
    <property type="entry name" value="PIN-like_dom_sf"/>
</dbReference>
<dbReference type="AlphaFoldDB" id="A0AAX6EZ44"/>
<dbReference type="Gene3D" id="3.40.50.1010">
    <property type="entry name" value="5'-nuclease"/>
    <property type="match status" value="1"/>
</dbReference>
<dbReference type="SUPFAM" id="SSF88723">
    <property type="entry name" value="PIN domain-like"/>
    <property type="match status" value="1"/>
</dbReference>
<dbReference type="InterPro" id="IPR057776">
    <property type="entry name" value="UTP23_sensor"/>
</dbReference>
<gene>
    <name evidence="9" type="ORF">M6B38_160625</name>
</gene>
<evidence type="ECO:0000256" key="2">
    <source>
        <dbReference type="ARBA" id="ARBA00022517"/>
    </source>
</evidence>
<feature type="domain" description="UTP23 sensor motif region" evidence="8">
    <location>
        <begin position="223"/>
        <end position="241"/>
    </location>
</feature>
<keyword evidence="4" id="KW-0539">Nucleus</keyword>
<feature type="compositionally biased region" description="Basic and acidic residues" evidence="7">
    <location>
        <begin position="242"/>
        <end position="259"/>
    </location>
</feature>
<evidence type="ECO:0000313" key="9">
    <source>
        <dbReference type="EMBL" id="KAJ6809422.1"/>
    </source>
</evidence>
<dbReference type="Proteomes" id="UP001140949">
    <property type="component" value="Unassembled WGS sequence"/>
</dbReference>
<evidence type="ECO:0000256" key="4">
    <source>
        <dbReference type="ARBA" id="ARBA00023242"/>
    </source>
</evidence>
<organism evidence="9 10">
    <name type="scientific">Iris pallida</name>
    <name type="common">Sweet iris</name>
    <dbReference type="NCBI Taxonomy" id="29817"/>
    <lineage>
        <taxon>Eukaryota</taxon>
        <taxon>Viridiplantae</taxon>
        <taxon>Streptophyta</taxon>
        <taxon>Embryophyta</taxon>
        <taxon>Tracheophyta</taxon>
        <taxon>Spermatophyta</taxon>
        <taxon>Magnoliopsida</taxon>
        <taxon>Liliopsida</taxon>
        <taxon>Asparagales</taxon>
        <taxon>Iridaceae</taxon>
        <taxon>Iridoideae</taxon>
        <taxon>Irideae</taxon>
        <taxon>Iris</taxon>
    </lineage>
</organism>
<evidence type="ECO:0000256" key="5">
    <source>
        <dbReference type="ARBA" id="ARBA00037300"/>
    </source>
</evidence>
<comment type="similarity">
    <text evidence="6">Belongs to the UTP23/FCF1 family. UTP23 subfamily.</text>
</comment>
<dbReference type="PANTHER" id="PTHR12416">
    <property type="entry name" value="RRNA-PROCESSING PROTEIN UTP23 HOMOLOG"/>
    <property type="match status" value="1"/>
</dbReference>
<proteinExistence type="inferred from homology"/>
<evidence type="ECO:0000256" key="3">
    <source>
        <dbReference type="ARBA" id="ARBA00022552"/>
    </source>
</evidence>
<reference evidence="9" key="2">
    <citation type="submission" date="2023-04" db="EMBL/GenBank/DDBJ databases">
        <authorList>
            <person name="Bruccoleri R.E."/>
            <person name="Oakeley E.J."/>
            <person name="Faust A.-M."/>
            <person name="Dessus-Babus S."/>
            <person name="Altorfer M."/>
            <person name="Burckhardt D."/>
            <person name="Oertli M."/>
            <person name="Naumann U."/>
            <person name="Petersen F."/>
            <person name="Wong J."/>
        </authorList>
    </citation>
    <scope>NUCLEOTIDE SEQUENCE</scope>
    <source>
        <strain evidence="9">GSM-AAB239-AS_SAM_17_03QT</strain>
        <tissue evidence="9">Leaf</tissue>
    </source>
</reference>
<comment type="caution">
    <text evidence="9">The sequence shown here is derived from an EMBL/GenBank/DDBJ whole genome shotgun (WGS) entry which is preliminary data.</text>
</comment>
<dbReference type="Pfam" id="PF24779">
    <property type="entry name" value="UTP23_sensor"/>
    <property type="match status" value="1"/>
</dbReference>
<comment type="function">
    <text evidence="5">Involved in rRNA-processing and ribosome biogenesis.</text>
</comment>
<dbReference type="CDD" id="cd08553">
    <property type="entry name" value="PIN_Fcf1-like"/>
    <property type="match status" value="1"/>
</dbReference>
<accession>A0AAX6EZ44</accession>
<dbReference type="Pfam" id="PF04900">
    <property type="entry name" value="Fcf1"/>
    <property type="match status" value="1"/>
</dbReference>
<reference evidence="9" key="1">
    <citation type="journal article" date="2023" name="GigaByte">
        <title>Genome assembly of the bearded iris, Iris pallida Lam.</title>
        <authorList>
            <person name="Bruccoleri R.E."/>
            <person name="Oakeley E.J."/>
            <person name="Faust A.M.E."/>
            <person name="Altorfer M."/>
            <person name="Dessus-Babus S."/>
            <person name="Burckhardt D."/>
            <person name="Oertli M."/>
            <person name="Naumann U."/>
            <person name="Petersen F."/>
            <person name="Wong J."/>
        </authorList>
    </citation>
    <scope>NUCLEOTIDE SEQUENCE</scope>
    <source>
        <strain evidence="9">GSM-AAB239-AS_SAM_17_03QT</strain>
    </source>
</reference>
<evidence type="ECO:0000256" key="7">
    <source>
        <dbReference type="SAM" id="MobiDB-lite"/>
    </source>
</evidence>
<keyword evidence="10" id="KW-1185">Reference proteome</keyword>
<keyword evidence="3" id="KW-0698">rRNA processing</keyword>
<name>A0AAX6EZ44_IRIPA</name>
<dbReference type="GO" id="GO:0006364">
    <property type="term" value="P:rRNA processing"/>
    <property type="evidence" value="ECO:0007669"/>
    <property type="project" value="UniProtKB-KW"/>
</dbReference>
<dbReference type="FunFam" id="3.40.50.1010:FF:000006">
    <property type="entry name" value="rRNA-processing protein UTP23 homolog"/>
    <property type="match status" value="1"/>
</dbReference>
<comment type="subcellular location">
    <subcellularLocation>
        <location evidence="1">Nucleus</location>
        <location evidence="1">Nucleolus</location>
    </subcellularLocation>
</comment>
<protein>
    <submittedName>
        <fullName evidence="9">rRNA-processing protein UTP23-like protein</fullName>
    </submittedName>
</protein>
<dbReference type="EMBL" id="JANAVB010033017">
    <property type="protein sequence ID" value="KAJ6809422.1"/>
    <property type="molecule type" value="Genomic_DNA"/>
</dbReference>
<feature type="compositionally biased region" description="Basic residues" evidence="7">
    <location>
        <begin position="260"/>
        <end position="270"/>
    </location>
</feature>
<sequence length="279" mass="31509">MRVKKQKRHRKIVRFYSACFGFREPFKVLCDGTFVHHLLTHGLTPADDALSHLLSARALLFTTACAVAELKTLGNPYSASLSAAHQLVTARCDHEKRVSAAACIESVVAGGNSEHFFVATQDGELRRKFREVPGVPVIYGLRNTLFLEQPSMQQREFVKSTEEKRLHMSESEYQKLHKIKSKDRIDSADLSSDHEESEKEVNITHASRNNGKRRMLGVSDKSKFKRKRAKGPNPLSCKKKKTKDDSSGAQNHVKDGEAGRKRKRSRKPKKLQTDSKPET</sequence>
<feature type="region of interest" description="Disordered" evidence="7">
    <location>
        <begin position="160"/>
        <end position="279"/>
    </location>
</feature>
<evidence type="ECO:0000313" key="10">
    <source>
        <dbReference type="Proteomes" id="UP001140949"/>
    </source>
</evidence>
<keyword evidence="2" id="KW-0690">Ribosome biogenesis</keyword>
<evidence type="ECO:0000259" key="8">
    <source>
        <dbReference type="Pfam" id="PF24779"/>
    </source>
</evidence>